<dbReference type="GO" id="GO:0005737">
    <property type="term" value="C:cytoplasm"/>
    <property type="evidence" value="ECO:0007669"/>
    <property type="project" value="TreeGrafter"/>
</dbReference>
<dbReference type="GO" id="GO:0005634">
    <property type="term" value="C:nucleus"/>
    <property type="evidence" value="ECO:0007669"/>
    <property type="project" value="UniProtKB-SubCell"/>
</dbReference>
<feature type="binding site" evidence="7">
    <location>
        <position position="213"/>
    </location>
    <ligand>
        <name>S-adenosyl-L-methionine</name>
        <dbReference type="ChEBI" id="CHEBI:59789"/>
    </ligand>
</feature>
<dbReference type="Proteomes" id="UP000681722">
    <property type="component" value="Unassembled WGS sequence"/>
</dbReference>
<keyword evidence="5 7" id="KW-0949">S-adenosyl-L-methionine</keyword>
<feature type="binding site" evidence="7">
    <location>
        <position position="193"/>
    </location>
    <ligand>
        <name>S-adenosyl-L-methionine</name>
        <dbReference type="ChEBI" id="CHEBI:59789"/>
    </ligand>
</feature>
<dbReference type="OrthoDB" id="429597at2759"/>
<feature type="binding site" evidence="7">
    <location>
        <position position="281"/>
    </location>
    <ligand>
        <name>S-adenosyl-L-methionine</name>
        <dbReference type="ChEBI" id="CHEBI:59789"/>
    </ligand>
</feature>
<evidence type="ECO:0000256" key="3">
    <source>
        <dbReference type="ARBA" id="ARBA00022603"/>
    </source>
</evidence>
<dbReference type="InterPro" id="IPR029063">
    <property type="entry name" value="SAM-dependent_MTases_sf"/>
</dbReference>
<dbReference type="PANTHER" id="PTHR16121:SF2">
    <property type="entry name" value="CAP-SPECIFIC MRNA (NUCLEOSIDE-2'-O-)-METHYLTRANSFERASE 2"/>
    <property type="match status" value="1"/>
</dbReference>
<organism evidence="10 12">
    <name type="scientific">Didymodactylos carnosus</name>
    <dbReference type="NCBI Taxonomy" id="1234261"/>
    <lineage>
        <taxon>Eukaryota</taxon>
        <taxon>Metazoa</taxon>
        <taxon>Spiralia</taxon>
        <taxon>Gnathifera</taxon>
        <taxon>Rotifera</taxon>
        <taxon>Eurotatoria</taxon>
        <taxon>Bdelloidea</taxon>
        <taxon>Philodinida</taxon>
        <taxon>Philodinidae</taxon>
        <taxon>Didymodactylos</taxon>
    </lineage>
</organism>
<dbReference type="GO" id="GO:0004483">
    <property type="term" value="F:methyltransferase cap1 activity"/>
    <property type="evidence" value="ECO:0007669"/>
    <property type="project" value="UniProtKB-UniRule"/>
</dbReference>
<evidence type="ECO:0000313" key="12">
    <source>
        <dbReference type="Proteomes" id="UP000663829"/>
    </source>
</evidence>
<keyword evidence="12" id="KW-1185">Reference proteome</keyword>
<comment type="caution">
    <text evidence="7">Lacks conserved residue(s) required for the propagation of feature annotation.</text>
</comment>
<dbReference type="EMBL" id="CAJOBC010002021">
    <property type="protein sequence ID" value="CAF3711184.1"/>
    <property type="molecule type" value="Genomic_DNA"/>
</dbReference>
<evidence type="ECO:0000313" key="10">
    <source>
        <dbReference type="EMBL" id="CAF0933602.1"/>
    </source>
</evidence>
<accession>A0A814BZX2</accession>
<dbReference type="Proteomes" id="UP000663829">
    <property type="component" value="Unassembled WGS sequence"/>
</dbReference>
<dbReference type="GO" id="GO:0120550">
    <property type="term" value="F:methyltransferase cap2 activity"/>
    <property type="evidence" value="ECO:0007669"/>
    <property type="project" value="UniProtKB-EC"/>
</dbReference>
<evidence type="ECO:0000256" key="2">
    <source>
        <dbReference type="ARBA" id="ARBA00021134"/>
    </source>
</evidence>
<evidence type="ECO:0000313" key="11">
    <source>
        <dbReference type="EMBL" id="CAF3711184.1"/>
    </source>
</evidence>
<sequence length="859" mass="99442">MSCNNSRSIQSPNRNQPFRASSQSYYNSQTKHQYDHHHRSRQSANSQNRGTAGPPLSTHTTIDESEALYRTYPYLFNKDFRFSSVQAHQIPELYTTKIWSMDRLIQLKEKLNRNRSALDDKPIEEWKRHTKRTNLTNDIVYKLRKDSNIEMCTKAWTKITELYNKYDELIPNLKDEYDNCIRFYTLHLCEGPGAMICATNHFLRQKYETNLNWHWMATTLNPYNEANDTQAMLIDDRFIVETMKQWYFGVDNTGNIINRTNIRGIWKECVDENKVQLVTADGSKDSSDNPNEQEAGVAEILFAEVITAFGSLRQGGCYVMEMFNLFECHTVCLIYLLTLFFDHVSISKPASSPASNAETYAVCRNFRGISMDVLNNLLKFVGQSSSGDMAMFPEQFVPANFREEMIKCSEFFTERQIESIQRNLDLEDKWTKSMNDSCRKLINKVTDEFIQKYNIKLMDSQYRIVKSTDLDGTQKERQAVAENRRSFLQGVTTSHFSTIETTNEIPVIPGEPFFDETDVSPSSININSQCIIVAPKLKTVISSLFVLAQTVERLYKLRESILDMEQFCSRSKQIFFSEWLKEIGSKKYSFPEVAIQLASLDKMLKVVSDFQPSFPQEPLRFIVLSESYGSGCAEYINWQQNAFIYGVIFIAEKSQKYQTRQRDCYLVHHPNDVSIPYEAVINTRNVEAKYKEKFLRSCRYALKYLGIRGTYVCKISETLTRFTAGLLYLLYVSFDKITIAKPFTLSPASPDRFLVCQGYLGSQVSSGIIEHIEHVIRILEVENIKGNDIMEIVPLSCIFCRTFFKYIADTTQRFIDREIQAIQKIQYMNSNPSSIPNTGINLRLQKATERLSINKRIIK</sequence>
<dbReference type="GO" id="GO:0006370">
    <property type="term" value="P:7-methylguanosine mRNA capping"/>
    <property type="evidence" value="ECO:0007669"/>
    <property type="project" value="UniProtKB-UniRule"/>
</dbReference>
<feature type="region of interest" description="Disordered" evidence="8">
    <location>
        <begin position="1"/>
        <end position="62"/>
    </location>
</feature>
<dbReference type="EC" id="2.1.1.296" evidence="1"/>
<dbReference type="PANTHER" id="PTHR16121">
    <property type="entry name" value="CAP-SPECIFIC MRNA (NUCLEOSIDE-2'-O-)-METHYLTRANSFERASE 1-RELATED"/>
    <property type="match status" value="1"/>
</dbReference>
<dbReference type="InterPro" id="IPR002877">
    <property type="entry name" value="RNA_MeTrfase_FtsJ_dom"/>
</dbReference>
<gene>
    <name evidence="10" type="ORF">GPM918_LOCUS10319</name>
    <name evidence="11" type="ORF">SRO942_LOCUS10320</name>
</gene>
<evidence type="ECO:0000256" key="4">
    <source>
        <dbReference type="ARBA" id="ARBA00022679"/>
    </source>
</evidence>
<comment type="catalytic activity">
    <reaction evidence="6">
        <text>a 5'-end (N(7)-methyl 5'-triphosphoguanosine)-(2'-O-methyl-ribonucleoside)-(ribonucleotide) in mRNA + S-adenosyl-L-methionine = a 5'-end (N(7)-methyl 5'-triphosphoguanosine)-(2'-O-methyl-ribonucleoside)-(2'-O-methyl-ribonucleotide) in mRNA + S-adenosyl-L-homocysteine + H(+)</text>
        <dbReference type="Rhea" id="RHEA:67024"/>
        <dbReference type="Rhea" id="RHEA-COMP:17169"/>
        <dbReference type="Rhea" id="RHEA-COMP:17170"/>
        <dbReference type="ChEBI" id="CHEBI:15378"/>
        <dbReference type="ChEBI" id="CHEBI:57856"/>
        <dbReference type="ChEBI" id="CHEBI:59789"/>
        <dbReference type="ChEBI" id="CHEBI:167612"/>
        <dbReference type="ChEBI" id="CHEBI:167614"/>
        <dbReference type="EC" id="2.1.1.296"/>
    </reaction>
</comment>
<evidence type="ECO:0000259" key="9">
    <source>
        <dbReference type="PROSITE" id="PS51614"/>
    </source>
</evidence>
<feature type="domain" description="Adrift-type SAM-dependent 2'-O-MTase" evidence="9">
    <location>
        <begin position="150"/>
        <end position="368"/>
    </location>
</feature>
<dbReference type="Pfam" id="PF01728">
    <property type="entry name" value="FtsJ"/>
    <property type="match status" value="1"/>
</dbReference>
<dbReference type="PROSITE" id="PS51614">
    <property type="entry name" value="SAM_MT_ADRIFT"/>
    <property type="match status" value="1"/>
</dbReference>
<reference evidence="10" key="1">
    <citation type="submission" date="2021-02" db="EMBL/GenBank/DDBJ databases">
        <authorList>
            <person name="Nowell W R."/>
        </authorList>
    </citation>
    <scope>NUCLEOTIDE SEQUENCE</scope>
</reference>
<dbReference type="EMBL" id="CAJNOQ010002021">
    <property type="protein sequence ID" value="CAF0933602.1"/>
    <property type="molecule type" value="Genomic_DNA"/>
</dbReference>
<evidence type="ECO:0000256" key="1">
    <source>
        <dbReference type="ARBA" id="ARBA00012770"/>
    </source>
</evidence>
<evidence type="ECO:0000256" key="8">
    <source>
        <dbReference type="SAM" id="MobiDB-lite"/>
    </source>
</evidence>
<name>A0A814BZX2_9BILA</name>
<comment type="caution">
    <text evidence="10">The sequence shown here is derived from an EMBL/GenBank/DDBJ whole genome shotgun (WGS) entry which is preliminary data.</text>
</comment>
<keyword evidence="4 7" id="KW-0808">Transferase</keyword>
<dbReference type="GO" id="GO:0003676">
    <property type="term" value="F:nucleic acid binding"/>
    <property type="evidence" value="ECO:0007669"/>
    <property type="project" value="UniProtKB-UniRule"/>
</dbReference>
<dbReference type="GO" id="GO:0032259">
    <property type="term" value="P:methylation"/>
    <property type="evidence" value="ECO:0007669"/>
    <property type="project" value="UniProtKB-KW"/>
</dbReference>
<evidence type="ECO:0000256" key="7">
    <source>
        <dbReference type="PROSITE-ProRule" id="PRU00946"/>
    </source>
</evidence>
<dbReference type="AlphaFoldDB" id="A0A814BZX2"/>
<evidence type="ECO:0000256" key="6">
    <source>
        <dbReference type="ARBA" id="ARBA00049477"/>
    </source>
</evidence>
<keyword evidence="3 7" id="KW-0489">Methyltransferase</keyword>
<evidence type="ECO:0000256" key="5">
    <source>
        <dbReference type="ARBA" id="ARBA00022691"/>
    </source>
</evidence>
<dbReference type="GO" id="GO:0016556">
    <property type="term" value="P:mRNA modification"/>
    <property type="evidence" value="ECO:0007669"/>
    <property type="project" value="UniProtKB-UniRule"/>
</dbReference>
<proteinExistence type="predicted"/>
<feature type="compositionally biased region" description="Polar residues" evidence="8">
    <location>
        <begin position="1"/>
        <end position="31"/>
    </location>
</feature>
<dbReference type="InterPro" id="IPR050851">
    <property type="entry name" value="mRNA_Cap_2O-Ribose_MeTrfase"/>
</dbReference>
<protein>
    <recommendedName>
        <fullName evidence="2">Cap-specific mRNA (nucleoside-2'-O-)-methyltransferase 2</fullName>
        <ecNumber evidence="1">2.1.1.296</ecNumber>
    </recommendedName>
</protein>
<dbReference type="SUPFAM" id="SSF53335">
    <property type="entry name" value="S-adenosyl-L-methionine-dependent methyltransferases"/>
    <property type="match status" value="1"/>
</dbReference>
<dbReference type="InterPro" id="IPR025807">
    <property type="entry name" value="Adrift-typ_MeTrfase"/>
</dbReference>
<dbReference type="Gene3D" id="3.40.50.12760">
    <property type="match status" value="2"/>
</dbReference>